<dbReference type="EMBL" id="AVOT02006854">
    <property type="protein sequence ID" value="MBW0482596.1"/>
    <property type="molecule type" value="Genomic_DNA"/>
</dbReference>
<dbReference type="Gene3D" id="2.60.120.260">
    <property type="entry name" value="Galactose-binding domain-like"/>
    <property type="match status" value="1"/>
</dbReference>
<keyword evidence="1" id="KW-0677">Repeat</keyword>
<dbReference type="PANTHER" id="PTHR15526">
    <property type="entry name" value="MUSKELIN"/>
    <property type="match status" value="1"/>
</dbReference>
<dbReference type="Proteomes" id="UP000765509">
    <property type="component" value="Unassembled WGS sequence"/>
</dbReference>
<evidence type="ECO:0000256" key="2">
    <source>
        <dbReference type="SAM" id="MobiDB-lite"/>
    </source>
</evidence>
<feature type="compositionally biased region" description="Low complexity" evidence="2">
    <location>
        <begin position="155"/>
        <end position="187"/>
    </location>
</feature>
<dbReference type="AlphaFoldDB" id="A0A9Q3CCL7"/>
<feature type="domain" description="Muskelin N-terminal" evidence="3">
    <location>
        <begin position="14"/>
        <end position="130"/>
    </location>
</feature>
<dbReference type="PROSITE" id="PS50896">
    <property type="entry name" value="LISH"/>
    <property type="match status" value="1"/>
</dbReference>
<dbReference type="PANTHER" id="PTHR15526:SF5">
    <property type="entry name" value="MUSKELIN"/>
    <property type="match status" value="1"/>
</dbReference>
<feature type="compositionally biased region" description="Polar residues" evidence="2">
    <location>
        <begin position="206"/>
        <end position="216"/>
    </location>
</feature>
<dbReference type="Pfam" id="PF06588">
    <property type="entry name" value="Muskelin_N"/>
    <property type="match status" value="2"/>
</dbReference>
<feature type="region of interest" description="Disordered" evidence="2">
    <location>
        <begin position="141"/>
        <end position="229"/>
    </location>
</feature>
<dbReference type="OrthoDB" id="10052615at2759"/>
<dbReference type="InterPro" id="IPR010565">
    <property type="entry name" value="Muskelin_N"/>
</dbReference>
<proteinExistence type="predicted"/>
<reference evidence="4" key="1">
    <citation type="submission" date="2021-03" db="EMBL/GenBank/DDBJ databases">
        <title>Draft genome sequence of rust myrtle Austropuccinia psidii MF-1, a brazilian biotype.</title>
        <authorList>
            <person name="Quecine M.C."/>
            <person name="Pachon D.M.R."/>
            <person name="Bonatelli M.L."/>
            <person name="Correr F.H."/>
            <person name="Franceschini L.M."/>
            <person name="Leite T.F."/>
            <person name="Margarido G.R.A."/>
            <person name="Almeida C.A."/>
            <person name="Ferrarezi J.A."/>
            <person name="Labate C.A."/>
        </authorList>
    </citation>
    <scope>NUCLEOTIDE SEQUENCE</scope>
    <source>
        <strain evidence="4">MF-1</strain>
    </source>
</reference>
<dbReference type="InterPro" id="IPR015915">
    <property type="entry name" value="Kelch-typ_b-propeller"/>
</dbReference>
<gene>
    <name evidence="4" type="ORF">O181_022311</name>
</gene>
<sequence>MDSNLSSAFQDPHQLNYSIHSCSNCSSNYHPFNILEDIPIDPSSRWSGSGPSNPSNRSVNQSDHLYKSLNLSNQHSNYIDSIIYPGQLPKKKDYIILDLGKPCIVQSITFGKFHRPHPCNVKLFRIWGSLAPGEGKGDFRALLDYHPNHPQSLDQNPNNHNHNNQSQFNSSNQPSSTNSNNQSINNNPTKTKDNQSSSNHQDENSSIKFNSANPTFQKIKPRGERHHSGPRMELLAQGELKNDSIPETVPLRWKNSHVPWFSTSNTYQSKLDSSHHQNHNLVIVPIRYIKIEPLSSAGSNYNCSIWHIAINGHDEDHLVQHCLQVYEKWKASAALRLCLKHLRQTGHFEAFQALIKSSSSTSLYQSPILVPPITYSSSNHASHSISSNKNVEPVDNLPSSNSAQFHFEHSLVSALHSVLVPQLDSYNHTINSSTNPSNLFNHIGQISAAEQIIFQAASEGLFDDWANAEPPTLTCHQIEPTSTSLPAPGPRGGHQMCIDSKRRIIWMFGGFDGYSDLGDLWAYTLSPSNLSDHNDQHSYTIADHTTSKQKVKTYYPASLGALNAWHRLSRQVSQQGGPINRSCHKMVLDDQTGDLYILGRYTERGRASNSKLPSDSVGLETGSANGATLEDTHLQPESTASRVPSDILRPNVRVARTNPQPIETLELPPTPQPLALGDELMSEGDAAELGCSNNLSTSTSVYLKNDFYRFRPYNDSSDDFFDDDHGFIGRWECLSEDTYVEGGPKLIFDHQMVLDSDTRKIYVFGGKIIQPANSIPQEGHPSGPSSSRSGHNQYNGLYEYDLTTNKWTQLMNDPGQSLNLTCDIHSTVSSTSIPSRMGHSLILDKKRQCLWILTGERDNHYYSDLWKYDIANKSSQLVIADYTYGARYRMSSDSDPSVSGLGPEAGFSQRTTFDPEADEWHMFCGLCRDRGAGESNIAKSNVKSEMMSSEFWRWRIEEGRWTRVIMIAEQDGIDAPPPRFAHQMIFDELTKTHYVFGGNPADNDNEPIRLGDFWRLKLVQPTRKEAVRRALFALRRQHFIELCEQGGDTVGALVYLQNDLSSVTNHLDEQEARLFRACTSYLLTGPGPRLLLLESCQEDTEGFGDYLDMDEDLKIGELNQKSSAWIDNEQFNRNQRLMSRNQDNKQMIELLKNIKQERLKLFQDLSKFLPKSMTEPEESLMDLIEIWGDRETFW</sequence>
<evidence type="ECO:0000256" key="1">
    <source>
        <dbReference type="ARBA" id="ARBA00022737"/>
    </source>
</evidence>
<dbReference type="Gene3D" id="2.120.10.80">
    <property type="entry name" value="Kelch-type beta propeller"/>
    <property type="match status" value="2"/>
</dbReference>
<accession>A0A9Q3CCL7</accession>
<dbReference type="GO" id="GO:0005737">
    <property type="term" value="C:cytoplasm"/>
    <property type="evidence" value="ECO:0007669"/>
    <property type="project" value="TreeGrafter"/>
</dbReference>
<evidence type="ECO:0000313" key="5">
    <source>
        <dbReference type="Proteomes" id="UP000765509"/>
    </source>
</evidence>
<feature type="compositionally biased region" description="Basic residues" evidence="2">
    <location>
        <begin position="219"/>
        <end position="229"/>
    </location>
</feature>
<evidence type="ECO:0000313" key="4">
    <source>
        <dbReference type="EMBL" id="MBW0482596.1"/>
    </source>
</evidence>
<dbReference type="InterPro" id="IPR006594">
    <property type="entry name" value="LisH"/>
</dbReference>
<name>A0A9Q3CCL7_9BASI</name>
<feature type="domain" description="Muskelin N-terminal" evidence="3">
    <location>
        <begin position="277"/>
        <end position="359"/>
    </location>
</feature>
<protein>
    <recommendedName>
        <fullName evidence="3">Muskelin N-terminal domain-containing protein</fullName>
    </recommendedName>
</protein>
<dbReference type="SUPFAM" id="SSF117281">
    <property type="entry name" value="Kelch motif"/>
    <property type="match status" value="1"/>
</dbReference>
<organism evidence="4 5">
    <name type="scientific">Austropuccinia psidii MF-1</name>
    <dbReference type="NCBI Taxonomy" id="1389203"/>
    <lineage>
        <taxon>Eukaryota</taxon>
        <taxon>Fungi</taxon>
        <taxon>Dikarya</taxon>
        <taxon>Basidiomycota</taxon>
        <taxon>Pucciniomycotina</taxon>
        <taxon>Pucciniomycetes</taxon>
        <taxon>Pucciniales</taxon>
        <taxon>Sphaerophragmiaceae</taxon>
        <taxon>Austropuccinia</taxon>
    </lineage>
</organism>
<feature type="region of interest" description="Disordered" evidence="2">
    <location>
        <begin position="606"/>
        <end position="642"/>
    </location>
</feature>
<keyword evidence="5" id="KW-1185">Reference proteome</keyword>
<evidence type="ECO:0000259" key="3">
    <source>
        <dbReference type="Pfam" id="PF06588"/>
    </source>
</evidence>
<comment type="caution">
    <text evidence="4">The sequence shown here is derived from an EMBL/GenBank/DDBJ whole genome shotgun (WGS) entry which is preliminary data.</text>
</comment>
<dbReference type="InterPro" id="IPR052456">
    <property type="entry name" value="CTLH_complex_component"/>
</dbReference>